<proteinExistence type="predicted"/>
<comment type="caution">
    <text evidence="2">The sequence shown here is derived from an EMBL/GenBank/DDBJ whole genome shotgun (WGS) entry which is preliminary data.</text>
</comment>
<dbReference type="InterPro" id="IPR016181">
    <property type="entry name" value="Acyl_CoA_acyltransferase"/>
</dbReference>
<evidence type="ECO:0000313" key="3">
    <source>
        <dbReference type="Proteomes" id="UP001295740"/>
    </source>
</evidence>
<reference evidence="2" key="1">
    <citation type="submission" date="2023-10" db="EMBL/GenBank/DDBJ databases">
        <authorList>
            <person name="Hackl T."/>
        </authorList>
    </citation>
    <scope>NUCLEOTIDE SEQUENCE</scope>
</reference>
<dbReference type="Pfam" id="PF00583">
    <property type="entry name" value="Acetyltransf_1"/>
    <property type="match status" value="1"/>
</dbReference>
<dbReference type="PANTHER" id="PTHR42791">
    <property type="entry name" value="GNAT FAMILY ACETYLTRANSFERASE"/>
    <property type="match status" value="1"/>
</dbReference>
<evidence type="ECO:0000259" key="1">
    <source>
        <dbReference type="PROSITE" id="PS51186"/>
    </source>
</evidence>
<dbReference type="Gene3D" id="3.40.630.30">
    <property type="match status" value="1"/>
</dbReference>
<name>A0AAI8VDR0_9PEZI</name>
<dbReference type="CDD" id="cd04301">
    <property type="entry name" value="NAT_SF"/>
    <property type="match status" value="1"/>
</dbReference>
<dbReference type="Proteomes" id="UP001295740">
    <property type="component" value="Unassembled WGS sequence"/>
</dbReference>
<evidence type="ECO:0000313" key="2">
    <source>
        <dbReference type="EMBL" id="CAJ2502525.1"/>
    </source>
</evidence>
<protein>
    <submittedName>
        <fullName evidence="2">Uu.00g099190.m01.CDS01</fullName>
    </submittedName>
</protein>
<dbReference type="EMBL" id="CAUWAG010000004">
    <property type="protein sequence ID" value="CAJ2502525.1"/>
    <property type="molecule type" value="Genomic_DNA"/>
</dbReference>
<keyword evidence="3" id="KW-1185">Reference proteome</keyword>
<sequence length="217" mass="25011">MATAPLHLAGPRFRIRDATPDDAPAMTDCFFRSFNAPFWQYFIPDNKGDRKWWTDAWIMGLENPTDRSFVAEDTENGNKIVAFSRWMLPQSDGNLERKWPDLPDSWDMEVAGAFFGGMEANRKAMMGTRPHWFLEMLGVHEDYQKHGIAARLIKWGTDQADKDGLDTYLDGSEVGQPYYKRRHAFTKDEKDVDIPDRPQYGSFHYKSLVRGPQPVSV</sequence>
<accession>A0AAI8VDR0</accession>
<dbReference type="PROSITE" id="PS51186">
    <property type="entry name" value="GNAT"/>
    <property type="match status" value="1"/>
</dbReference>
<dbReference type="SUPFAM" id="SSF55729">
    <property type="entry name" value="Acyl-CoA N-acyltransferases (Nat)"/>
    <property type="match status" value="1"/>
</dbReference>
<gene>
    <name evidence="2" type="ORF">KHLLAP_LOCUS2993</name>
</gene>
<feature type="domain" description="N-acetyltransferase" evidence="1">
    <location>
        <begin position="13"/>
        <end position="210"/>
    </location>
</feature>
<dbReference type="GO" id="GO:0016747">
    <property type="term" value="F:acyltransferase activity, transferring groups other than amino-acyl groups"/>
    <property type="evidence" value="ECO:0007669"/>
    <property type="project" value="InterPro"/>
</dbReference>
<organism evidence="2 3">
    <name type="scientific">Anthostomella pinea</name>
    <dbReference type="NCBI Taxonomy" id="933095"/>
    <lineage>
        <taxon>Eukaryota</taxon>
        <taxon>Fungi</taxon>
        <taxon>Dikarya</taxon>
        <taxon>Ascomycota</taxon>
        <taxon>Pezizomycotina</taxon>
        <taxon>Sordariomycetes</taxon>
        <taxon>Xylariomycetidae</taxon>
        <taxon>Xylariales</taxon>
        <taxon>Xylariaceae</taxon>
        <taxon>Anthostomella</taxon>
    </lineage>
</organism>
<dbReference type="PANTHER" id="PTHR42791:SF2">
    <property type="entry name" value="N-ACETYLTRANSFERASE DOMAIN-CONTAINING PROTEIN"/>
    <property type="match status" value="1"/>
</dbReference>
<dbReference type="InterPro" id="IPR000182">
    <property type="entry name" value="GNAT_dom"/>
</dbReference>
<dbReference type="InterPro" id="IPR052523">
    <property type="entry name" value="Trichothecene_AcTrans"/>
</dbReference>
<dbReference type="AlphaFoldDB" id="A0AAI8VDR0"/>